<protein>
    <submittedName>
        <fullName evidence="12">Multidrug ABC transporter ATP-binding protein</fullName>
    </submittedName>
</protein>
<keyword evidence="6 12" id="KW-0067">ATP-binding</keyword>
<feature type="transmembrane region" description="Helical" evidence="9">
    <location>
        <begin position="242"/>
        <end position="265"/>
    </location>
</feature>
<comment type="caution">
    <text evidence="12">The sequence shown here is derived from an EMBL/GenBank/DDBJ whole genome shotgun (WGS) entry which is preliminary data.</text>
</comment>
<sequence>MLRQLLRRFLRPQARLLAIVVALQLVATLASLYLPSLNADIIDQGIAAGDTSRILKLGAIMLVVTGVQIVCSVAANYAGARAAMSFGRDLRAAVFHRVGEFSARELSRFGAPSLITRTTNDVQQVQMVVMMGCTMLVLSPLMCVGGVVMALREDRSLAWLLAIAVPLLAGAVVAIMSRMVPQFRLMQPLIDAVNRVLREQITGVRVIRAFVRERAEAARFDRANGDLTETALRIGRLQAMMFPTVIFVFNASSVAVLWFGAHRIADGELAIGSMTAFLAYLVQILMSVMMVTFMAVMLPRAAACSERIVEVLNTEPSVRAPDQPVTLVEPTGTVELRDVEYRYPGAELPVLRGISFVARPGQVTAIIGSTGSGKTTLLDLIARLIDPTRGEVRLDGVDARMLALDAVWSCIGLVPQRPFLFSGTVASNLRYGDPAATDEQLWAALAAAQARDFVEAMPQRLDTPIGQGGTNVSGGQRQRLSIARALLRRPRVFLFDDAFSALDVATEARLRAALAERTRDATVIIVAQRVSSIVDADQILVLDGGEIVGQGKHGELLASCPTYAEIVASQRDTAVAA</sequence>
<keyword evidence="5" id="KW-0547">Nucleotide-binding</keyword>
<evidence type="ECO:0000256" key="2">
    <source>
        <dbReference type="ARBA" id="ARBA00022448"/>
    </source>
</evidence>
<dbReference type="GO" id="GO:0015421">
    <property type="term" value="F:ABC-type oligopeptide transporter activity"/>
    <property type="evidence" value="ECO:0007669"/>
    <property type="project" value="TreeGrafter"/>
</dbReference>
<evidence type="ECO:0000256" key="5">
    <source>
        <dbReference type="ARBA" id="ARBA00022741"/>
    </source>
</evidence>
<evidence type="ECO:0000259" key="11">
    <source>
        <dbReference type="PROSITE" id="PS50929"/>
    </source>
</evidence>
<dbReference type="InterPro" id="IPR011527">
    <property type="entry name" value="ABC1_TM_dom"/>
</dbReference>
<dbReference type="PROSITE" id="PS00211">
    <property type="entry name" value="ABC_TRANSPORTER_1"/>
    <property type="match status" value="1"/>
</dbReference>
<keyword evidence="3" id="KW-1003">Cell membrane</keyword>
<evidence type="ECO:0000256" key="8">
    <source>
        <dbReference type="ARBA" id="ARBA00023136"/>
    </source>
</evidence>
<gene>
    <name evidence="12" type="ORF">BE17_06390</name>
</gene>
<feature type="domain" description="ABC transmembrane type-1" evidence="11">
    <location>
        <begin position="18"/>
        <end position="300"/>
    </location>
</feature>
<dbReference type="PANTHER" id="PTHR43394">
    <property type="entry name" value="ATP-DEPENDENT PERMEASE MDL1, MITOCHONDRIAL"/>
    <property type="match status" value="1"/>
</dbReference>
<dbReference type="GO" id="GO:0005524">
    <property type="term" value="F:ATP binding"/>
    <property type="evidence" value="ECO:0007669"/>
    <property type="project" value="UniProtKB-KW"/>
</dbReference>
<evidence type="ECO:0000313" key="12">
    <source>
        <dbReference type="EMBL" id="KYF81445.1"/>
    </source>
</evidence>
<evidence type="ECO:0000256" key="9">
    <source>
        <dbReference type="SAM" id="Phobius"/>
    </source>
</evidence>
<dbReference type="InterPro" id="IPR036640">
    <property type="entry name" value="ABC1_TM_sf"/>
</dbReference>
<dbReference type="CDD" id="cd18548">
    <property type="entry name" value="ABC_6TM_Tm287_like"/>
    <property type="match status" value="1"/>
</dbReference>
<reference evidence="12 13" key="1">
    <citation type="submission" date="2014-02" db="EMBL/GenBank/DDBJ databases">
        <title>The small core and large imbalanced accessory genome model reveals a collaborative survival strategy of Sorangium cellulosum strains in nature.</title>
        <authorList>
            <person name="Han K."/>
            <person name="Peng R."/>
            <person name="Blom J."/>
            <person name="Li Y.-Z."/>
        </authorList>
    </citation>
    <scope>NUCLEOTIDE SEQUENCE [LARGE SCALE GENOMIC DNA]</scope>
    <source>
        <strain evidence="12 13">So0011-07</strain>
    </source>
</reference>
<organism evidence="12 13">
    <name type="scientific">Sorangium cellulosum</name>
    <name type="common">Polyangium cellulosum</name>
    <dbReference type="NCBI Taxonomy" id="56"/>
    <lineage>
        <taxon>Bacteria</taxon>
        <taxon>Pseudomonadati</taxon>
        <taxon>Myxococcota</taxon>
        <taxon>Polyangia</taxon>
        <taxon>Polyangiales</taxon>
        <taxon>Polyangiaceae</taxon>
        <taxon>Sorangium</taxon>
    </lineage>
</organism>
<keyword evidence="2" id="KW-0813">Transport</keyword>
<dbReference type="SMART" id="SM00382">
    <property type="entry name" value="AAA"/>
    <property type="match status" value="1"/>
</dbReference>
<feature type="transmembrane region" description="Helical" evidence="9">
    <location>
        <begin position="277"/>
        <end position="298"/>
    </location>
</feature>
<evidence type="ECO:0000256" key="6">
    <source>
        <dbReference type="ARBA" id="ARBA00022840"/>
    </source>
</evidence>
<comment type="subcellular location">
    <subcellularLocation>
        <location evidence="1">Cell membrane</location>
        <topology evidence="1">Multi-pass membrane protein</topology>
    </subcellularLocation>
</comment>
<evidence type="ECO:0000313" key="13">
    <source>
        <dbReference type="Proteomes" id="UP000075635"/>
    </source>
</evidence>
<dbReference type="InterPro" id="IPR039421">
    <property type="entry name" value="Type_1_exporter"/>
</dbReference>
<dbReference type="Gene3D" id="1.20.1560.10">
    <property type="entry name" value="ABC transporter type 1, transmembrane domain"/>
    <property type="match status" value="1"/>
</dbReference>
<dbReference type="FunFam" id="1.20.1560.10:FF:000040">
    <property type="entry name" value="Multidrug ABC transporter ATP-binding protein"/>
    <property type="match status" value="1"/>
</dbReference>
<dbReference type="SUPFAM" id="SSF90123">
    <property type="entry name" value="ABC transporter transmembrane region"/>
    <property type="match status" value="1"/>
</dbReference>
<name>A0A150RMD1_SORCE</name>
<feature type="transmembrane region" description="Helical" evidence="9">
    <location>
        <begin position="157"/>
        <end position="176"/>
    </location>
</feature>
<evidence type="ECO:0000259" key="10">
    <source>
        <dbReference type="PROSITE" id="PS50893"/>
    </source>
</evidence>
<dbReference type="PROSITE" id="PS50893">
    <property type="entry name" value="ABC_TRANSPORTER_2"/>
    <property type="match status" value="1"/>
</dbReference>
<dbReference type="InterPro" id="IPR017871">
    <property type="entry name" value="ABC_transporter-like_CS"/>
</dbReference>
<keyword evidence="4 9" id="KW-0812">Transmembrane</keyword>
<dbReference type="PANTHER" id="PTHR43394:SF1">
    <property type="entry name" value="ATP-BINDING CASSETTE SUB-FAMILY B MEMBER 10, MITOCHONDRIAL"/>
    <property type="match status" value="1"/>
</dbReference>
<dbReference type="Pfam" id="PF00664">
    <property type="entry name" value="ABC_membrane"/>
    <property type="match status" value="1"/>
</dbReference>
<feature type="transmembrane region" description="Helical" evidence="9">
    <location>
        <begin position="55"/>
        <end position="78"/>
    </location>
</feature>
<dbReference type="SUPFAM" id="SSF52540">
    <property type="entry name" value="P-loop containing nucleoside triphosphate hydrolases"/>
    <property type="match status" value="1"/>
</dbReference>
<keyword evidence="8 9" id="KW-0472">Membrane</keyword>
<dbReference type="InterPro" id="IPR027417">
    <property type="entry name" value="P-loop_NTPase"/>
</dbReference>
<dbReference type="InterPro" id="IPR003593">
    <property type="entry name" value="AAA+_ATPase"/>
</dbReference>
<accession>A0A150RMD1</accession>
<dbReference type="FunFam" id="3.40.50.300:FF:000854">
    <property type="entry name" value="Multidrug ABC transporter ATP-binding protein"/>
    <property type="match status" value="1"/>
</dbReference>
<dbReference type="PROSITE" id="PS50929">
    <property type="entry name" value="ABC_TM1F"/>
    <property type="match status" value="1"/>
</dbReference>
<dbReference type="EMBL" id="JEMB01002395">
    <property type="protein sequence ID" value="KYF81445.1"/>
    <property type="molecule type" value="Genomic_DNA"/>
</dbReference>
<dbReference type="Proteomes" id="UP000075635">
    <property type="component" value="Unassembled WGS sequence"/>
</dbReference>
<dbReference type="GO" id="GO:0005886">
    <property type="term" value="C:plasma membrane"/>
    <property type="evidence" value="ECO:0007669"/>
    <property type="project" value="UniProtKB-SubCell"/>
</dbReference>
<dbReference type="InterPro" id="IPR003439">
    <property type="entry name" value="ABC_transporter-like_ATP-bd"/>
</dbReference>
<evidence type="ECO:0000256" key="4">
    <source>
        <dbReference type="ARBA" id="ARBA00022692"/>
    </source>
</evidence>
<feature type="domain" description="ABC transporter" evidence="10">
    <location>
        <begin position="334"/>
        <end position="569"/>
    </location>
</feature>
<keyword evidence="7 9" id="KW-1133">Transmembrane helix</keyword>
<dbReference type="Pfam" id="PF00005">
    <property type="entry name" value="ABC_tran"/>
    <property type="match status" value="1"/>
</dbReference>
<dbReference type="AlphaFoldDB" id="A0A150RMD1"/>
<evidence type="ECO:0000256" key="7">
    <source>
        <dbReference type="ARBA" id="ARBA00022989"/>
    </source>
</evidence>
<feature type="transmembrane region" description="Helical" evidence="9">
    <location>
        <begin position="127"/>
        <end position="151"/>
    </location>
</feature>
<dbReference type="Gene3D" id="3.40.50.300">
    <property type="entry name" value="P-loop containing nucleotide triphosphate hydrolases"/>
    <property type="match status" value="1"/>
</dbReference>
<proteinExistence type="predicted"/>
<feature type="non-terminal residue" evidence="12">
    <location>
        <position position="577"/>
    </location>
</feature>
<evidence type="ECO:0000256" key="1">
    <source>
        <dbReference type="ARBA" id="ARBA00004651"/>
    </source>
</evidence>
<dbReference type="GO" id="GO:0016887">
    <property type="term" value="F:ATP hydrolysis activity"/>
    <property type="evidence" value="ECO:0007669"/>
    <property type="project" value="InterPro"/>
</dbReference>
<evidence type="ECO:0000256" key="3">
    <source>
        <dbReference type="ARBA" id="ARBA00022475"/>
    </source>
</evidence>